<dbReference type="InterPro" id="IPR050966">
    <property type="entry name" value="Glutamyl_endopeptidase"/>
</dbReference>
<dbReference type="PANTHER" id="PTHR15462:SF19">
    <property type="entry name" value="PEPTIDASE S1 DOMAIN-CONTAINING PROTEIN"/>
    <property type="match status" value="1"/>
</dbReference>
<reference evidence="3 4" key="1">
    <citation type="submission" date="2019-10" db="EMBL/GenBank/DDBJ databases">
        <title>Streptomyces smaragdinus sp. nov. and Streptomyces fabii sp. nov., isolated from the gut of fungus growing-termite Macrotermes natalensis.</title>
        <authorList>
            <person name="Schwitalla J."/>
            <person name="Benndorf R."/>
            <person name="Martin K."/>
            <person name="De Beer W."/>
            <person name="Kaster A.-K."/>
            <person name="Vollmers J."/>
            <person name="Poulsen M."/>
            <person name="Beemelmanns C."/>
        </authorList>
    </citation>
    <scope>NUCLEOTIDE SEQUENCE [LARGE SCALE GENOMIC DNA]</scope>
    <source>
        <strain evidence="3 4">RB5</strain>
    </source>
</reference>
<sequence>MPVSGYRRAVATRGRRKGVARRAAGAVALVTALALTAAGCSSGDDKGADAKSAPTQDEFQLPDDLESSLEDLGINLDDWKDGAWKNWDQDDWLREAGDFINPIIEDLWGPERMRDADEPKEEQVPADTGDDQGVSDPDPQPLDAAEITAPYRQNASPVGKLFFDGPEGSMVCSGTVVADPANPGKSNLVATAGHCVHAGHDGGWYRNVAFVPSYNSAGKPADQLRDAPREELAPIGVWWADKARTTDQWISEGKSQGGAGAPYDFAMLHVKPEDGGTKSLEETTGAAVPVAFDAPAVADSPDVTAMGYPEAKPYDGQRIFSCENDPGRLSINPDQPTMYRIGCSMTAGSSGGGWFSGEGNGRKLVSVTSIGSLNQAWLAGPHLGAEAKGVFDQVSAG</sequence>
<comment type="caution">
    <text evidence="3">The sequence shown here is derived from an EMBL/GenBank/DDBJ whole genome shotgun (WGS) entry which is preliminary data.</text>
</comment>
<dbReference type="InterPro" id="IPR043504">
    <property type="entry name" value="Peptidase_S1_PA_chymotrypsin"/>
</dbReference>
<evidence type="ECO:0008006" key="5">
    <source>
        <dbReference type="Google" id="ProtNLM"/>
    </source>
</evidence>
<evidence type="ECO:0000256" key="1">
    <source>
        <dbReference type="ARBA" id="ARBA00022729"/>
    </source>
</evidence>
<dbReference type="EMBL" id="WEGJ01000032">
    <property type="protein sequence ID" value="MQY15366.1"/>
    <property type="molecule type" value="Genomic_DNA"/>
</dbReference>
<accession>A0A7K0CPF0</accession>
<dbReference type="InterPro" id="IPR009003">
    <property type="entry name" value="Peptidase_S1_PA"/>
</dbReference>
<dbReference type="Pfam" id="PF13365">
    <property type="entry name" value="Trypsin_2"/>
    <property type="match status" value="1"/>
</dbReference>
<feature type="region of interest" description="Disordered" evidence="2">
    <location>
        <begin position="40"/>
        <end position="62"/>
    </location>
</feature>
<proteinExistence type="predicted"/>
<dbReference type="OrthoDB" id="5121599at2"/>
<name>A0A7K0CPF0_9ACTN</name>
<gene>
    <name evidence="3" type="ORF">SRB5_55450</name>
</gene>
<dbReference type="Proteomes" id="UP000466345">
    <property type="component" value="Unassembled WGS sequence"/>
</dbReference>
<feature type="region of interest" description="Disordered" evidence="2">
    <location>
        <begin position="115"/>
        <end position="143"/>
    </location>
</feature>
<evidence type="ECO:0000313" key="4">
    <source>
        <dbReference type="Proteomes" id="UP000466345"/>
    </source>
</evidence>
<evidence type="ECO:0000256" key="2">
    <source>
        <dbReference type="SAM" id="MobiDB-lite"/>
    </source>
</evidence>
<keyword evidence="4" id="KW-1185">Reference proteome</keyword>
<keyword evidence="1" id="KW-0732">Signal</keyword>
<evidence type="ECO:0000313" key="3">
    <source>
        <dbReference type="EMBL" id="MQY15366.1"/>
    </source>
</evidence>
<dbReference type="SUPFAM" id="SSF50494">
    <property type="entry name" value="Trypsin-like serine proteases"/>
    <property type="match status" value="1"/>
</dbReference>
<protein>
    <recommendedName>
        <fullName evidence="5">V8-like Glu-specific endopeptidase</fullName>
    </recommendedName>
</protein>
<organism evidence="3 4">
    <name type="scientific">Streptomyces smaragdinus</name>
    <dbReference type="NCBI Taxonomy" id="2585196"/>
    <lineage>
        <taxon>Bacteria</taxon>
        <taxon>Bacillati</taxon>
        <taxon>Actinomycetota</taxon>
        <taxon>Actinomycetes</taxon>
        <taxon>Kitasatosporales</taxon>
        <taxon>Streptomycetaceae</taxon>
        <taxon>Streptomyces</taxon>
    </lineage>
</organism>
<dbReference type="RefSeq" id="WP_153456194.1">
    <property type="nucleotide sequence ID" value="NZ_WEGJ01000032.1"/>
</dbReference>
<dbReference type="Gene3D" id="2.40.10.10">
    <property type="entry name" value="Trypsin-like serine proteases"/>
    <property type="match status" value="2"/>
</dbReference>
<dbReference type="AlphaFoldDB" id="A0A7K0CPF0"/>
<dbReference type="PANTHER" id="PTHR15462">
    <property type="entry name" value="SERINE PROTEASE"/>
    <property type="match status" value="1"/>
</dbReference>